<dbReference type="FunFam" id="2.40.50.140:FF:000104">
    <property type="entry name" value="Cytochrome c-type biogenesis protein CcmE"/>
    <property type="match status" value="1"/>
</dbReference>
<dbReference type="eggNOG" id="COG2332">
    <property type="taxonomic scope" value="Bacteria"/>
</dbReference>
<evidence type="ECO:0000256" key="11">
    <source>
        <dbReference type="ARBA" id="ARBA00056663"/>
    </source>
</evidence>
<dbReference type="GO" id="GO:0046872">
    <property type="term" value="F:metal ion binding"/>
    <property type="evidence" value="ECO:0007669"/>
    <property type="project" value="UniProtKB-KW"/>
</dbReference>
<evidence type="ECO:0000256" key="1">
    <source>
        <dbReference type="ARBA" id="ARBA00022475"/>
    </source>
</evidence>
<keyword evidence="5 12" id="KW-0479">Metal-binding</keyword>
<evidence type="ECO:0000313" key="15">
    <source>
        <dbReference type="EMBL" id="ACV26402.1"/>
    </source>
</evidence>
<dbReference type="STRING" id="523791.Kkor_0982"/>
<keyword evidence="4 12" id="KW-0812">Transmembrane</keyword>
<keyword evidence="3 12" id="KW-0349">Heme</keyword>
<gene>
    <name evidence="12" type="primary">ccmE</name>
    <name evidence="12" type="synonym">cycJ</name>
    <name evidence="15" type="ordered locus">Kkor_0982</name>
</gene>
<dbReference type="NCBIfam" id="NF009727">
    <property type="entry name" value="PRK13254.1-1"/>
    <property type="match status" value="1"/>
</dbReference>
<feature type="topological domain" description="Periplasmic" evidence="12">
    <location>
        <begin position="30"/>
        <end position="163"/>
    </location>
</feature>
<keyword evidence="8 12" id="KW-1133">Transmembrane helix</keyword>
<sequence length="163" mass="18015">MKVHRRNKLIAIISGLVLLSGAVALILYALTENINHFYAPTEVKEGNAPLNKTIRVGGLVVPGSIERSGERLYVEFKITDNQSQMVISYDNILPDMFKEGQGVIAEGQLVEKNKLVASKVLAKHDETYMPPEVEASLQKYGHPMQPRDDTDSGSSSDKPSDKY</sequence>
<evidence type="ECO:0000256" key="10">
    <source>
        <dbReference type="ARBA" id="ARBA00023136"/>
    </source>
</evidence>
<dbReference type="NCBIfam" id="NF009731">
    <property type="entry name" value="PRK13254.1-5"/>
    <property type="match status" value="1"/>
</dbReference>
<evidence type="ECO:0000256" key="3">
    <source>
        <dbReference type="ARBA" id="ARBA00022617"/>
    </source>
</evidence>
<keyword evidence="9 12" id="KW-0408">Iron</keyword>
<feature type="topological domain" description="Cytoplasmic" evidence="12">
    <location>
        <begin position="1"/>
        <end position="8"/>
    </location>
</feature>
<keyword evidence="1 12" id="KW-1003">Cell membrane</keyword>
<dbReference type="GO" id="GO:0005886">
    <property type="term" value="C:plasma membrane"/>
    <property type="evidence" value="ECO:0007669"/>
    <property type="project" value="UniProtKB-SubCell"/>
</dbReference>
<evidence type="ECO:0000256" key="6">
    <source>
        <dbReference type="ARBA" id="ARBA00022748"/>
    </source>
</evidence>
<dbReference type="InterPro" id="IPR004329">
    <property type="entry name" value="CcmE"/>
</dbReference>
<dbReference type="OrthoDB" id="9793584at2"/>
<keyword evidence="7 12" id="KW-0735">Signal-anchor</keyword>
<organism evidence="15 16">
    <name type="scientific">Kangiella koreensis (strain DSM 16069 / JCM 12317 / KCTC 12182 / SW-125)</name>
    <dbReference type="NCBI Taxonomy" id="523791"/>
    <lineage>
        <taxon>Bacteria</taxon>
        <taxon>Pseudomonadati</taxon>
        <taxon>Pseudomonadota</taxon>
        <taxon>Gammaproteobacteria</taxon>
        <taxon>Kangiellales</taxon>
        <taxon>Kangiellaceae</taxon>
        <taxon>Kangiella</taxon>
    </lineage>
</organism>
<evidence type="ECO:0000256" key="5">
    <source>
        <dbReference type="ARBA" id="ARBA00022723"/>
    </source>
</evidence>
<feature type="region of interest" description="Disordered" evidence="14">
    <location>
        <begin position="127"/>
        <end position="163"/>
    </location>
</feature>
<keyword evidence="2 12" id="KW-0997">Cell inner membrane</keyword>
<dbReference type="Gene3D" id="2.40.50.140">
    <property type="entry name" value="Nucleic acid-binding proteins"/>
    <property type="match status" value="1"/>
</dbReference>
<dbReference type="Proteomes" id="UP000001231">
    <property type="component" value="Chromosome"/>
</dbReference>
<protein>
    <recommendedName>
        <fullName evidence="12">Cytochrome c-type biogenesis protein CcmE</fullName>
    </recommendedName>
    <alternativeName>
        <fullName evidence="12">Cytochrome c maturation protein E</fullName>
    </alternativeName>
    <alternativeName>
        <fullName evidence="12">Heme chaperone CcmE</fullName>
    </alternativeName>
</protein>
<dbReference type="Pfam" id="PF03100">
    <property type="entry name" value="CcmE"/>
    <property type="match status" value="1"/>
</dbReference>
<dbReference type="HOGENOM" id="CLU_079503_1_1_6"/>
<evidence type="ECO:0000256" key="12">
    <source>
        <dbReference type="HAMAP-Rule" id="MF_01959"/>
    </source>
</evidence>
<evidence type="ECO:0000256" key="4">
    <source>
        <dbReference type="ARBA" id="ARBA00022692"/>
    </source>
</evidence>
<name>C7RAW0_KANKD</name>
<evidence type="ECO:0000256" key="7">
    <source>
        <dbReference type="ARBA" id="ARBA00022968"/>
    </source>
</evidence>
<dbReference type="HAMAP" id="MF_01959">
    <property type="entry name" value="CcmE"/>
    <property type="match status" value="1"/>
</dbReference>
<comment type="similarity">
    <text evidence="12">Belongs to the CcmE/CycJ family.</text>
</comment>
<dbReference type="FunCoup" id="C7RAW0">
    <property type="interactions" value="41"/>
</dbReference>
<dbReference type="GO" id="GO:0020037">
    <property type="term" value="F:heme binding"/>
    <property type="evidence" value="ECO:0007669"/>
    <property type="project" value="InterPro"/>
</dbReference>
<evidence type="ECO:0000256" key="14">
    <source>
        <dbReference type="SAM" id="MobiDB-lite"/>
    </source>
</evidence>
<dbReference type="PANTHER" id="PTHR34128">
    <property type="entry name" value="CYTOCHROME C-TYPE BIOGENESIS PROTEIN CCME HOMOLOG, MITOCHONDRIAL"/>
    <property type="match status" value="1"/>
</dbReference>
<dbReference type="EMBL" id="CP001707">
    <property type="protein sequence ID" value="ACV26402.1"/>
    <property type="molecule type" value="Genomic_DNA"/>
</dbReference>
<dbReference type="RefSeq" id="WP_012800916.1">
    <property type="nucleotide sequence ID" value="NC_013166.1"/>
</dbReference>
<keyword evidence="16" id="KW-1185">Reference proteome</keyword>
<dbReference type="AlphaFoldDB" id="C7RAW0"/>
<keyword evidence="6 12" id="KW-0201">Cytochrome c-type biogenesis</keyword>
<evidence type="ECO:0000256" key="2">
    <source>
        <dbReference type="ARBA" id="ARBA00022519"/>
    </source>
</evidence>
<accession>C7RAW0</accession>
<dbReference type="KEGG" id="kko:Kkor_0982"/>
<feature type="binding site" description="axial binding residue" evidence="12 13">
    <location>
        <position position="128"/>
    </location>
    <ligand>
        <name>heme</name>
        <dbReference type="ChEBI" id="CHEBI:30413"/>
    </ligand>
    <ligandPart>
        <name>Fe</name>
        <dbReference type="ChEBI" id="CHEBI:18248"/>
    </ligandPart>
</feature>
<evidence type="ECO:0000256" key="8">
    <source>
        <dbReference type="ARBA" id="ARBA00022989"/>
    </source>
</evidence>
<reference evidence="15 16" key="1">
    <citation type="journal article" date="2009" name="Stand. Genomic Sci.">
        <title>Complete genome sequence of Kangiella koreensis type strain (SW-125).</title>
        <authorList>
            <person name="Han C."/>
            <person name="Sikorski J."/>
            <person name="Lapidus A."/>
            <person name="Nolan M."/>
            <person name="Glavina Del Rio T."/>
            <person name="Tice H."/>
            <person name="Cheng J.F."/>
            <person name="Lucas S."/>
            <person name="Chen F."/>
            <person name="Copeland A."/>
            <person name="Ivanova N."/>
            <person name="Mavromatis K."/>
            <person name="Ovchinnikova G."/>
            <person name="Pati A."/>
            <person name="Bruce D."/>
            <person name="Goodwin L."/>
            <person name="Pitluck S."/>
            <person name="Chen A."/>
            <person name="Palaniappan K."/>
            <person name="Land M."/>
            <person name="Hauser L."/>
            <person name="Chang Y.J."/>
            <person name="Jeffries C.D."/>
            <person name="Chain P."/>
            <person name="Saunders E."/>
            <person name="Brettin T."/>
            <person name="Goker M."/>
            <person name="Tindall B.J."/>
            <person name="Bristow J."/>
            <person name="Eisen J.A."/>
            <person name="Markowitz V."/>
            <person name="Hugenholtz P."/>
            <person name="Kyrpides N.C."/>
            <person name="Klenk H.P."/>
            <person name="Detter J.C."/>
        </authorList>
    </citation>
    <scope>NUCLEOTIDE SEQUENCE [LARGE SCALE GENOMIC DNA]</scope>
    <source>
        <strain evidence="16">DSM 16069 / KCTC 12182 / SW-125</strain>
    </source>
</reference>
<comment type="subcellular location">
    <subcellularLocation>
        <location evidence="12">Cell inner membrane</location>
        <topology evidence="12">Single-pass type II membrane protein</topology>
        <orientation evidence="12">Periplasmic side</orientation>
    </subcellularLocation>
</comment>
<comment type="function">
    <text evidence="11 12">Heme chaperone required for the biogenesis of c-type cytochromes. Transiently binds heme delivered by CcmC and transfers the heme to apo-cytochromes in a process facilitated by CcmF and CcmH.</text>
</comment>
<dbReference type="SUPFAM" id="SSF82093">
    <property type="entry name" value="Heme chaperone CcmE"/>
    <property type="match status" value="1"/>
</dbReference>
<dbReference type="NCBIfam" id="NF009729">
    <property type="entry name" value="PRK13254.1-3"/>
    <property type="match status" value="1"/>
</dbReference>
<evidence type="ECO:0000313" key="16">
    <source>
        <dbReference type="Proteomes" id="UP000001231"/>
    </source>
</evidence>
<dbReference type="InterPro" id="IPR036127">
    <property type="entry name" value="CcmE-like_sf"/>
</dbReference>
<proteinExistence type="inferred from homology"/>
<feature type="binding site" description="covalent" evidence="12 13">
    <location>
        <position position="124"/>
    </location>
    <ligand>
        <name>heme</name>
        <dbReference type="ChEBI" id="CHEBI:30413"/>
    </ligand>
</feature>
<keyword evidence="10 12" id="KW-0472">Membrane</keyword>
<evidence type="ECO:0000256" key="9">
    <source>
        <dbReference type="ARBA" id="ARBA00023004"/>
    </source>
</evidence>
<dbReference type="PANTHER" id="PTHR34128:SF2">
    <property type="entry name" value="CYTOCHROME C-TYPE BIOGENESIS PROTEIN CCME HOMOLOG, MITOCHONDRIAL"/>
    <property type="match status" value="1"/>
</dbReference>
<evidence type="ECO:0000256" key="13">
    <source>
        <dbReference type="PIRSR" id="PIRSR604329-50"/>
    </source>
</evidence>
<dbReference type="GO" id="GO:0017003">
    <property type="term" value="P:protein-heme linkage"/>
    <property type="evidence" value="ECO:0007669"/>
    <property type="project" value="UniProtKB-UniRule"/>
</dbReference>
<dbReference type="InterPro" id="IPR012340">
    <property type="entry name" value="NA-bd_OB-fold"/>
</dbReference>
<dbReference type="GO" id="GO:0017004">
    <property type="term" value="P:cytochrome complex assembly"/>
    <property type="evidence" value="ECO:0007669"/>
    <property type="project" value="UniProtKB-KW"/>
</dbReference>
<dbReference type="InParanoid" id="C7RAW0"/>